<proteinExistence type="predicted"/>
<feature type="region of interest" description="Disordered" evidence="1">
    <location>
        <begin position="1"/>
        <end position="21"/>
    </location>
</feature>
<dbReference type="Proteomes" id="UP001152622">
    <property type="component" value="Chromosome 7"/>
</dbReference>
<evidence type="ECO:0000313" key="3">
    <source>
        <dbReference type="Proteomes" id="UP001152622"/>
    </source>
</evidence>
<accession>A0A9Q1IUZ7</accession>
<dbReference type="PANTHER" id="PTHR31025:SF27">
    <property type="entry name" value="SI:CH211-193K19.2-RELATED"/>
    <property type="match status" value="1"/>
</dbReference>
<evidence type="ECO:0000313" key="2">
    <source>
        <dbReference type="EMBL" id="KAJ8353478.1"/>
    </source>
</evidence>
<dbReference type="EMBL" id="JAINUF010000007">
    <property type="protein sequence ID" value="KAJ8353478.1"/>
    <property type="molecule type" value="Genomic_DNA"/>
</dbReference>
<organism evidence="2 3">
    <name type="scientific">Synaphobranchus kaupii</name>
    <name type="common">Kaup's arrowtooth eel</name>
    <dbReference type="NCBI Taxonomy" id="118154"/>
    <lineage>
        <taxon>Eukaryota</taxon>
        <taxon>Metazoa</taxon>
        <taxon>Chordata</taxon>
        <taxon>Craniata</taxon>
        <taxon>Vertebrata</taxon>
        <taxon>Euteleostomi</taxon>
        <taxon>Actinopterygii</taxon>
        <taxon>Neopterygii</taxon>
        <taxon>Teleostei</taxon>
        <taxon>Anguilliformes</taxon>
        <taxon>Synaphobranchidae</taxon>
        <taxon>Synaphobranchus</taxon>
    </lineage>
</organism>
<dbReference type="OrthoDB" id="8895157at2759"/>
<protein>
    <submittedName>
        <fullName evidence="2">Uncharacterized protein</fullName>
    </submittedName>
</protein>
<dbReference type="AlphaFoldDB" id="A0A9Q1IUZ7"/>
<dbReference type="PANTHER" id="PTHR31025">
    <property type="entry name" value="SI:CH211-196P9.1-RELATED"/>
    <property type="match status" value="1"/>
</dbReference>
<name>A0A9Q1IUZ7_SYNKA</name>
<evidence type="ECO:0000256" key="1">
    <source>
        <dbReference type="SAM" id="MobiDB-lite"/>
    </source>
</evidence>
<sequence>MTVNSLKNKPEGKSTPAAAIMKPRRSEVNYCPPYPIGESETSLEKLREELLSDVKRKNNREVVKMKMEKTFAYRRQEVVSKSPLVDIFRARWPAFFDESESDDTEFGRESVIRGLCIYLNEDPERLVKEYVTADEDIIQEGFEDITVGIFTVKPSDSGEVEDIGIVLEGHAVLRDLPSVPFATAMLFGLIYNLNLDYPAELRYTFEVLQKIIMELEGSTLSKKEQAVKLKLFE</sequence>
<reference evidence="2" key="1">
    <citation type="journal article" date="2023" name="Science">
        <title>Genome structures resolve the early diversification of teleost fishes.</title>
        <authorList>
            <person name="Parey E."/>
            <person name="Louis A."/>
            <person name="Montfort J."/>
            <person name="Bouchez O."/>
            <person name="Roques C."/>
            <person name="Iampietro C."/>
            <person name="Lluch J."/>
            <person name="Castinel A."/>
            <person name="Donnadieu C."/>
            <person name="Desvignes T."/>
            <person name="Floi Bucao C."/>
            <person name="Jouanno E."/>
            <person name="Wen M."/>
            <person name="Mejri S."/>
            <person name="Dirks R."/>
            <person name="Jansen H."/>
            <person name="Henkel C."/>
            <person name="Chen W.J."/>
            <person name="Zahm M."/>
            <person name="Cabau C."/>
            <person name="Klopp C."/>
            <person name="Thompson A.W."/>
            <person name="Robinson-Rechavi M."/>
            <person name="Braasch I."/>
            <person name="Lecointre G."/>
            <person name="Bobe J."/>
            <person name="Postlethwait J.H."/>
            <person name="Berthelot C."/>
            <person name="Roest Crollius H."/>
            <person name="Guiguen Y."/>
        </authorList>
    </citation>
    <scope>NUCLEOTIDE SEQUENCE</scope>
    <source>
        <strain evidence="2">WJC10195</strain>
    </source>
</reference>
<comment type="caution">
    <text evidence="2">The sequence shown here is derived from an EMBL/GenBank/DDBJ whole genome shotgun (WGS) entry which is preliminary data.</text>
</comment>
<gene>
    <name evidence="2" type="ORF">SKAU_G00210450</name>
</gene>
<keyword evidence="3" id="KW-1185">Reference proteome</keyword>